<keyword evidence="2" id="KW-1185">Reference proteome</keyword>
<organism evidence="2 3">
    <name type="scientific">Carassius auratus</name>
    <name type="common">Goldfish</name>
    <dbReference type="NCBI Taxonomy" id="7957"/>
    <lineage>
        <taxon>Eukaryota</taxon>
        <taxon>Metazoa</taxon>
        <taxon>Chordata</taxon>
        <taxon>Craniata</taxon>
        <taxon>Vertebrata</taxon>
        <taxon>Euteleostomi</taxon>
        <taxon>Actinopterygii</taxon>
        <taxon>Neopterygii</taxon>
        <taxon>Teleostei</taxon>
        <taxon>Ostariophysi</taxon>
        <taxon>Cypriniformes</taxon>
        <taxon>Cyprinidae</taxon>
        <taxon>Cyprininae</taxon>
        <taxon>Carassius</taxon>
    </lineage>
</organism>
<evidence type="ECO:0000313" key="2">
    <source>
        <dbReference type="Proteomes" id="UP000515129"/>
    </source>
</evidence>
<dbReference type="OrthoDB" id="6344411at2759"/>
<dbReference type="KEGG" id="caua:113039092"/>
<dbReference type="Proteomes" id="UP000515129">
    <property type="component" value="Chromosome 21"/>
</dbReference>
<feature type="signal peptide" evidence="1">
    <location>
        <begin position="1"/>
        <end position="16"/>
    </location>
</feature>
<sequence length="150" mass="16806">MFSLLVVTTLQVSVQTGEKRSERNIDRHYQSELTVLNGGGWVFWDERDMCPDGTYAAGFSLKVEAPVGREDDTALNGIRLHCIASEASSNSYHRYSTVQSGVGSWGRWTDLKWCPSGFLIAFQLRVERSQGNDDDTAANNIIPLGLWFTR</sequence>
<dbReference type="PANTHER" id="PTHR18841:SF0">
    <property type="entry name" value="VITELLINE MEMBRANE OUTER LAYER 1 HOMOLOG A-RELATED"/>
    <property type="match status" value="1"/>
</dbReference>
<dbReference type="RefSeq" id="XP_026052776.1">
    <property type="nucleotide sequence ID" value="XM_026196991.1"/>
</dbReference>
<proteinExistence type="predicted"/>
<reference evidence="3" key="1">
    <citation type="submission" date="2025-08" db="UniProtKB">
        <authorList>
            <consortium name="RefSeq"/>
        </authorList>
    </citation>
    <scope>IDENTIFICATION</scope>
    <source>
        <strain evidence="3">Wakin</strain>
        <tissue evidence="3">Muscle</tissue>
    </source>
</reference>
<gene>
    <name evidence="3" type="primary">LOC113039092</name>
</gene>
<evidence type="ECO:0000256" key="1">
    <source>
        <dbReference type="SAM" id="SignalP"/>
    </source>
</evidence>
<dbReference type="GeneID" id="113039092"/>
<dbReference type="SUPFAM" id="SSF51092">
    <property type="entry name" value="Vitelline membrane outer protein-I (VMO-I)"/>
    <property type="match status" value="1"/>
</dbReference>
<dbReference type="Gene3D" id="2.100.10.20">
    <property type="entry name" value="Vitelline membrane outer layer protein I (VOMI)"/>
    <property type="match status" value="1"/>
</dbReference>
<dbReference type="AlphaFoldDB" id="A0A6P6IYG4"/>
<evidence type="ECO:0000313" key="3">
    <source>
        <dbReference type="RefSeq" id="XP_026052776.1"/>
    </source>
</evidence>
<protein>
    <submittedName>
        <fullName evidence="3">Vitelline membrane outer layer protein 1-like isoform X1</fullName>
    </submittedName>
</protein>
<dbReference type="InterPro" id="IPR005515">
    <property type="entry name" value="VOMI"/>
</dbReference>
<feature type="chain" id="PRO_5027739969" evidence="1">
    <location>
        <begin position="17"/>
        <end position="150"/>
    </location>
</feature>
<dbReference type="GO" id="GO:0005615">
    <property type="term" value="C:extracellular space"/>
    <property type="evidence" value="ECO:0007669"/>
    <property type="project" value="TreeGrafter"/>
</dbReference>
<keyword evidence="1" id="KW-0732">Signal</keyword>
<dbReference type="Pfam" id="PF03762">
    <property type="entry name" value="VOMI"/>
    <property type="match status" value="1"/>
</dbReference>
<dbReference type="PANTHER" id="PTHR18841">
    <property type="entry name" value="VITELLINE MEMBRANE OUTER LAYER PROTEIN I-RELATED"/>
    <property type="match status" value="1"/>
</dbReference>
<accession>A0A6P6IYG4</accession>
<dbReference type="InterPro" id="IPR036706">
    <property type="entry name" value="VOMI_sf"/>
</dbReference>
<name>A0A6P6IYG4_CARAU</name>